<evidence type="ECO:0000256" key="4">
    <source>
        <dbReference type="ARBA" id="ARBA00007573"/>
    </source>
</evidence>
<protein>
    <recommendedName>
        <fullName evidence="5">Elongator complex protein 4</fullName>
    </recommendedName>
</protein>
<evidence type="ECO:0000256" key="2">
    <source>
        <dbReference type="ARBA" id="ARBA00004496"/>
    </source>
</evidence>
<name>A0AAV4G6P4_9GAST</name>
<evidence type="ECO:0000256" key="8">
    <source>
        <dbReference type="ARBA" id="ARBA00023242"/>
    </source>
</evidence>
<evidence type="ECO:0000256" key="3">
    <source>
        <dbReference type="ARBA" id="ARBA00005043"/>
    </source>
</evidence>
<dbReference type="GO" id="GO:0002098">
    <property type="term" value="P:tRNA wobble uridine modification"/>
    <property type="evidence" value="ECO:0007669"/>
    <property type="project" value="InterPro"/>
</dbReference>
<dbReference type="PANTHER" id="PTHR12896:SF1">
    <property type="entry name" value="ELONGATOR COMPLEX PROTEIN 4"/>
    <property type="match status" value="1"/>
</dbReference>
<evidence type="ECO:0000256" key="6">
    <source>
        <dbReference type="ARBA" id="ARBA00022490"/>
    </source>
</evidence>
<comment type="similarity">
    <text evidence="4">Belongs to the ELP4 family.</text>
</comment>
<dbReference type="EMBL" id="BMAT01004806">
    <property type="protein sequence ID" value="GFR81109.1"/>
    <property type="molecule type" value="Genomic_DNA"/>
</dbReference>
<keyword evidence="6" id="KW-0963">Cytoplasm</keyword>
<sequence>MLKYYLAEAVVTKQSIFLSSADENTEKIIKELPGSLTTATVSAVTHVSSNKPDSESAAVEDKDEKMKIAWRYQNQKKVQGAPIVSQFGHYYDLTRTMDPNLLDPDLIFHGPAIDLNSSSSFSESPPHMNKHYQSLFLNIRDRIREGGFSTSHHAEKRSILRIGVYWCAADCSNLQNLSI</sequence>
<evidence type="ECO:0000256" key="1">
    <source>
        <dbReference type="ARBA" id="ARBA00004123"/>
    </source>
</evidence>
<keyword evidence="10" id="KW-1185">Reference proteome</keyword>
<comment type="pathway">
    <text evidence="3">tRNA modification; 5-methoxycarbonylmethyl-2-thiouridine-tRNA biosynthesis.</text>
</comment>
<comment type="caution">
    <text evidence="9">The sequence shown here is derived from an EMBL/GenBank/DDBJ whole genome shotgun (WGS) entry which is preliminary data.</text>
</comment>
<dbReference type="PANTHER" id="PTHR12896">
    <property type="entry name" value="PAX6 NEIGHBOR PROTEIN PAXNEB"/>
    <property type="match status" value="1"/>
</dbReference>
<dbReference type="GO" id="GO:0033588">
    <property type="term" value="C:elongator holoenzyme complex"/>
    <property type="evidence" value="ECO:0007669"/>
    <property type="project" value="InterPro"/>
</dbReference>
<evidence type="ECO:0000313" key="10">
    <source>
        <dbReference type="Proteomes" id="UP000762676"/>
    </source>
</evidence>
<proteinExistence type="inferred from homology"/>
<gene>
    <name evidence="9" type="ORF">ElyMa_002332200</name>
</gene>
<evidence type="ECO:0000256" key="7">
    <source>
        <dbReference type="ARBA" id="ARBA00022694"/>
    </source>
</evidence>
<evidence type="ECO:0000256" key="5">
    <source>
        <dbReference type="ARBA" id="ARBA00020265"/>
    </source>
</evidence>
<reference evidence="9 10" key="1">
    <citation type="journal article" date="2021" name="Elife">
        <title>Chloroplast acquisition without the gene transfer in kleptoplastic sea slugs, Plakobranchus ocellatus.</title>
        <authorList>
            <person name="Maeda T."/>
            <person name="Takahashi S."/>
            <person name="Yoshida T."/>
            <person name="Shimamura S."/>
            <person name="Takaki Y."/>
            <person name="Nagai Y."/>
            <person name="Toyoda A."/>
            <person name="Suzuki Y."/>
            <person name="Arimoto A."/>
            <person name="Ishii H."/>
            <person name="Satoh N."/>
            <person name="Nishiyama T."/>
            <person name="Hasebe M."/>
            <person name="Maruyama T."/>
            <person name="Minagawa J."/>
            <person name="Obokata J."/>
            <person name="Shigenobu S."/>
        </authorList>
    </citation>
    <scope>NUCLEOTIDE SEQUENCE [LARGE SCALE GENOMIC DNA]</scope>
</reference>
<dbReference type="AlphaFoldDB" id="A0AAV4G6P4"/>
<organism evidence="9 10">
    <name type="scientific">Elysia marginata</name>
    <dbReference type="NCBI Taxonomy" id="1093978"/>
    <lineage>
        <taxon>Eukaryota</taxon>
        <taxon>Metazoa</taxon>
        <taxon>Spiralia</taxon>
        <taxon>Lophotrochozoa</taxon>
        <taxon>Mollusca</taxon>
        <taxon>Gastropoda</taxon>
        <taxon>Heterobranchia</taxon>
        <taxon>Euthyneura</taxon>
        <taxon>Panpulmonata</taxon>
        <taxon>Sacoglossa</taxon>
        <taxon>Placobranchoidea</taxon>
        <taxon>Plakobranchidae</taxon>
        <taxon>Elysia</taxon>
    </lineage>
</organism>
<dbReference type="Gene3D" id="3.40.50.300">
    <property type="entry name" value="P-loop containing nucleotide triphosphate hydrolases"/>
    <property type="match status" value="1"/>
</dbReference>
<keyword evidence="8" id="KW-0539">Nucleus</keyword>
<dbReference type="GO" id="GO:0005737">
    <property type="term" value="C:cytoplasm"/>
    <property type="evidence" value="ECO:0007669"/>
    <property type="project" value="UniProtKB-SubCell"/>
</dbReference>
<dbReference type="InterPro" id="IPR008728">
    <property type="entry name" value="Elongator_complex_protein_4"/>
</dbReference>
<dbReference type="Proteomes" id="UP000762676">
    <property type="component" value="Unassembled WGS sequence"/>
</dbReference>
<dbReference type="Pfam" id="PF05625">
    <property type="entry name" value="PAXNEB"/>
    <property type="match status" value="1"/>
</dbReference>
<comment type="subcellular location">
    <subcellularLocation>
        <location evidence="2">Cytoplasm</location>
    </subcellularLocation>
    <subcellularLocation>
        <location evidence="1">Nucleus</location>
    </subcellularLocation>
</comment>
<dbReference type="InterPro" id="IPR027417">
    <property type="entry name" value="P-loop_NTPase"/>
</dbReference>
<dbReference type="GO" id="GO:0008023">
    <property type="term" value="C:transcription elongation factor complex"/>
    <property type="evidence" value="ECO:0007669"/>
    <property type="project" value="TreeGrafter"/>
</dbReference>
<accession>A0AAV4G6P4</accession>
<evidence type="ECO:0000313" key="9">
    <source>
        <dbReference type="EMBL" id="GFR81109.1"/>
    </source>
</evidence>
<keyword evidence="7" id="KW-0819">tRNA processing</keyword>